<evidence type="ECO:0000256" key="2">
    <source>
        <dbReference type="ARBA" id="ARBA00007299"/>
    </source>
</evidence>
<protein>
    <recommendedName>
        <fullName evidence="3 6">DNA polymerase alpha subunit B</fullName>
    </recommendedName>
</protein>
<dbReference type="OrthoDB" id="336885at2759"/>
<dbReference type="FunFam" id="3.60.21.60:FF:000008">
    <property type="entry name" value="DNA polymerase alpha subunit B"/>
    <property type="match status" value="1"/>
</dbReference>
<evidence type="ECO:0000256" key="4">
    <source>
        <dbReference type="ARBA" id="ARBA00022705"/>
    </source>
</evidence>
<evidence type="ECO:0000256" key="1">
    <source>
        <dbReference type="ARBA" id="ARBA00004123"/>
    </source>
</evidence>
<dbReference type="Pfam" id="PF22062">
    <property type="entry name" value="OB_DPOA2"/>
    <property type="match status" value="1"/>
</dbReference>
<comment type="similarity">
    <text evidence="2 6">Belongs to the DNA polymerase alpha subunit B family.</text>
</comment>
<keyword evidence="4 6" id="KW-0235">DNA replication</keyword>
<dbReference type="InterPro" id="IPR016722">
    <property type="entry name" value="DNA_pol_alpha_bsu"/>
</dbReference>
<feature type="compositionally biased region" description="Basic and acidic residues" evidence="7">
    <location>
        <begin position="70"/>
        <end position="89"/>
    </location>
</feature>
<name>A0A8H7AGV7_9EURO</name>
<dbReference type="InterPro" id="IPR054300">
    <property type="entry name" value="OB_DPOA2"/>
</dbReference>
<evidence type="ECO:0000256" key="6">
    <source>
        <dbReference type="PIRNR" id="PIRNR018300"/>
    </source>
</evidence>
<keyword evidence="11" id="KW-1185">Reference proteome</keyword>
<feature type="region of interest" description="Disordered" evidence="7">
    <location>
        <begin position="70"/>
        <end position="99"/>
    </location>
</feature>
<feature type="compositionally biased region" description="Polar residues" evidence="7">
    <location>
        <begin position="143"/>
        <end position="158"/>
    </location>
</feature>
<comment type="caution">
    <text evidence="10">The sequence shown here is derived from an EMBL/GenBank/DDBJ whole genome shotgun (WGS) entry which is preliminary data.</text>
</comment>
<dbReference type="FunFam" id="3.60.21.60:FF:000005">
    <property type="entry name" value="DNA polymerase alpha subunit B"/>
    <property type="match status" value="1"/>
</dbReference>
<evidence type="ECO:0000256" key="7">
    <source>
        <dbReference type="SAM" id="MobiDB-lite"/>
    </source>
</evidence>
<comment type="subcellular location">
    <subcellularLocation>
        <location evidence="1 6">Nucleus</location>
    </subcellularLocation>
</comment>
<evidence type="ECO:0000256" key="3">
    <source>
        <dbReference type="ARBA" id="ARBA00018596"/>
    </source>
</evidence>
<dbReference type="PANTHER" id="PTHR23061">
    <property type="entry name" value="DNA POLYMERASE 2 ALPHA 70 KDA SUBUNIT"/>
    <property type="match status" value="1"/>
</dbReference>
<dbReference type="GO" id="GO:0003677">
    <property type="term" value="F:DNA binding"/>
    <property type="evidence" value="ECO:0007669"/>
    <property type="project" value="InterPro"/>
</dbReference>
<organism evidence="10 11">
    <name type="scientific">Endocarpon pusillum</name>
    <dbReference type="NCBI Taxonomy" id="364733"/>
    <lineage>
        <taxon>Eukaryota</taxon>
        <taxon>Fungi</taxon>
        <taxon>Dikarya</taxon>
        <taxon>Ascomycota</taxon>
        <taxon>Pezizomycotina</taxon>
        <taxon>Eurotiomycetes</taxon>
        <taxon>Chaetothyriomycetidae</taxon>
        <taxon>Verrucariales</taxon>
        <taxon>Verrucariaceae</taxon>
        <taxon>Endocarpon</taxon>
    </lineage>
</organism>
<dbReference type="Gene3D" id="3.60.21.60">
    <property type="match status" value="2"/>
</dbReference>
<evidence type="ECO:0000256" key="5">
    <source>
        <dbReference type="ARBA" id="ARBA00023242"/>
    </source>
</evidence>
<dbReference type="EMBL" id="JAACFV010000080">
    <property type="protein sequence ID" value="KAF7506767.1"/>
    <property type="molecule type" value="Genomic_DNA"/>
</dbReference>
<feature type="region of interest" description="Disordered" evidence="7">
    <location>
        <begin position="116"/>
        <end position="158"/>
    </location>
</feature>
<dbReference type="InterPro" id="IPR007185">
    <property type="entry name" value="DNA_pol_a/d/e_bsu"/>
</dbReference>
<evidence type="ECO:0000313" key="11">
    <source>
        <dbReference type="Proteomes" id="UP000606974"/>
    </source>
</evidence>
<proteinExistence type="inferred from homology"/>
<reference evidence="10" key="1">
    <citation type="submission" date="2020-02" db="EMBL/GenBank/DDBJ databases">
        <authorList>
            <person name="Palmer J.M."/>
        </authorList>
    </citation>
    <scope>NUCLEOTIDE SEQUENCE</scope>
    <source>
        <strain evidence="10">EPUS1.4</strain>
        <tissue evidence="10">Thallus</tissue>
    </source>
</reference>
<keyword evidence="5 6" id="KW-0539">Nucleus</keyword>
<dbReference type="GO" id="GO:0005658">
    <property type="term" value="C:alpha DNA polymerase:primase complex"/>
    <property type="evidence" value="ECO:0007669"/>
    <property type="project" value="TreeGrafter"/>
</dbReference>
<evidence type="ECO:0000259" key="8">
    <source>
        <dbReference type="Pfam" id="PF04042"/>
    </source>
</evidence>
<dbReference type="AlphaFoldDB" id="A0A8H7AGV7"/>
<dbReference type="PIRSF" id="PIRSF018300">
    <property type="entry name" value="DNA_pol_alph_2"/>
    <property type="match status" value="1"/>
</dbReference>
<accession>A0A8H7AGV7</accession>
<comment type="function">
    <text evidence="6">Accessory subunit of the DNA polymerase alpha complex (also known as the alpha DNA polymerase-primase complex) which plays an essential role in the initiation of DNA synthesis.</text>
</comment>
<feature type="domain" description="DNA polymerase alpha/delta/epsilon subunit B" evidence="8">
    <location>
        <begin position="364"/>
        <end position="596"/>
    </location>
</feature>
<dbReference type="GO" id="GO:0006270">
    <property type="term" value="P:DNA replication initiation"/>
    <property type="evidence" value="ECO:0007669"/>
    <property type="project" value="TreeGrafter"/>
</dbReference>
<dbReference type="PANTHER" id="PTHR23061:SF12">
    <property type="entry name" value="DNA POLYMERASE ALPHA SUBUNIT B"/>
    <property type="match status" value="1"/>
</dbReference>
<evidence type="ECO:0000313" key="10">
    <source>
        <dbReference type="EMBL" id="KAF7506767.1"/>
    </source>
</evidence>
<evidence type="ECO:0000259" key="9">
    <source>
        <dbReference type="Pfam" id="PF22062"/>
    </source>
</evidence>
<dbReference type="Proteomes" id="UP000606974">
    <property type="component" value="Unassembled WGS sequence"/>
</dbReference>
<feature type="domain" description="DNA polymerase alpha subunit B OB" evidence="9">
    <location>
        <begin position="225"/>
        <end position="331"/>
    </location>
</feature>
<dbReference type="Pfam" id="PF04042">
    <property type="entry name" value="DNA_pol_E_B"/>
    <property type="match status" value="1"/>
</dbReference>
<gene>
    <name evidence="10" type="ORF">GJ744_011379</name>
</gene>
<sequence length="654" mass="71391">MKEDLNSYFCPSSDDGLPPDVLGELESTLRLHSISPQELFYKWESYSLKMGSEETKLDLDTVRMFKKDVQDGLERENRGKHAPRTDRRNGAAATPRGAVSGDVFGMLDEITPNKLPRRTAINANGGKRKGNFDTPAPRKVSRPETNSGPRTFNASSRGNVQEEFKPVAFVERLNPGLVVETLNEHLPVAEAPIAPFAESRIKFTSNTDVKKFAYRPMAMRLSESSEILDERIDEFTSIVQKAHNLEDGAFGNAACQSTSEIVAVGRIASDTPESKLVAASLVLETSRRMGAGRRVPLKLNSSLSFQFFPGQIVALRGQNASGEDFVVSEILAIPCLPDPRSAPAAVEASNERLGGTAESSPLNVIIGAGPYCADDNLAFEPLNALCSKAADDSVDALVLSGPFLDVEHPLLASGTFDLPDIKGLDPDATMSTLFQHMIAAPLQRLCNANPNIIVVLIPSVRDAVSKHVSWPQEQLPRKDLGLPKQARMMTNPCTFWLNEVVVGVSSQDVLGELRKEEVIGGSNQEDMLTRLPRHLIEQRHYFPLFPPVAREDLPKTGTESGLATGACLDVGYLKLGEMLNVRPDVLVTPSVLPAFARVVEGVTVINPGTLSKRRGAGTYSHMSLQPRLLSEDEKGEKSVLHKVYDRARVDVVRI</sequence>